<dbReference type="AlphaFoldDB" id="A0A3B0W1W1"/>
<dbReference type="InterPro" id="IPR013324">
    <property type="entry name" value="RNA_pol_sigma_r3/r4-like"/>
</dbReference>
<feature type="domain" description="RNA polymerase sigma factor 70 region 4 type 2" evidence="7">
    <location>
        <begin position="124"/>
        <end position="176"/>
    </location>
</feature>
<keyword evidence="5" id="KW-0804">Transcription</keyword>
<dbReference type="PANTHER" id="PTHR43133:SF8">
    <property type="entry name" value="RNA POLYMERASE SIGMA FACTOR HI_1459-RELATED"/>
    <property type="match status" value="1"/>
</dbReference>
<name>A0A3B0W1W1_9ZZZZ</name>
<accession>A0A3B0W1W1</accession>
<sequence>MYELEQVVNSARNGRNSKESRQQAFADLVGQFYETAFRWAYTRLKDADLAQDAVQEAFVVAYQKLSQLKEAKAFAGWFKQIVLSQTYRLLRDTRPLTHALRLSQEMAAPEPSLAALVENDELKEKVMMAVHALPEKEQIVTRMFYLNGYSQKEIARLLELPLTTVKKRLQYARRNLRGILVSMMDAFTPEPEPIPVPIPIPAQTRPLYPLHQRHQND</sequence>
<dbReference type="GO" id="GO:0003677">
    <property type="term" value="F:DNA binding"/>
    <property type="evidence" value="ECO:0007669"/>
    <property type="project" value="UniProtKB-KW"/>
</dbReference>
<evidence type="ECO:0000256" key="2">
    <source>
        <dbReference type="ARBA" id="ARBA00023015"/>
    </source>
</evidence>
<gene>
    <name evidence="8" type="ORF">MNBD_CHLOROFLEXI01-2057</name>
</gene>
<dbReference type="GO" id="GO:0006352">
    <property type="term" value="P:DNA-templated transcription initiation"/>
    <property type="evidence" value="ECO:0007669"/>
    <property type="project" value="InterPro"/>
</dbReference>
<evidence type="ECO:0000259" key="6">
    <source>
        <dbReference type="Pfam" id="PF04542"/>
    </source>
</evidence>
<dbReference type="GO" id="GO:0016987">
    <property type="term" value="F:sigma factor activity"/>
    <property type="evidence" value="ECO:0007669"/>
    <property type="project" value="UniProtKB-KW"/>
</dbReference>
<dbReference type="PANTHER" id="PTHR43133">
    <property type="entry name" value="RNA POLYMERASE ECF-TYPE SIGMA FACTO"/>
    <property type="match status" value="1"/>
</dbReference>
<dbReference type="EMBL" id="UOEU01000667">
    <property type="protein sequence ID" value="VAW37564.1"/>
    <property type="molecule type" value="Genomic_DNA"/>
</dbReference>
<evidence type="ECO:0000256" key="1">
    <source>
        <dbReference type="ARBA" id="ARBA00010641"/>
    </source>
</evidence>
<dbReference type="NCBIfam" id="TIGR02937">
    <property type="entry name" value="sigma70-ECF"/>
    <property type="match status" value="1"/>
</dbReference>
<reference evidence="8" key="1">
    <citation type="submission" date="2018-06" db="EMBL/GenBank/DDBJ databases">
        <authorList>
            <person name="Zhirakovskaya E."/>
        </authorList>
    </citation>
    <scope>NUCLEOTIDE SEQUENCE</scope>
</reference>
<dbReference type="InterPro" id="IPR036388">
    <property type="entry name" value="WH-like_DNA-bd_sf"/>
</dbReference>
<dbReference type="Pfam" id="PF04542">
    <property type="entry name" value="Sigma70_r2"/>
    <property type="match status" value="1"/>
</dbReference>
<dbReference type="InterPro" id="IPR039425">
    <property type="entry name" value="RNA_pol_sigma-70-like"/>
</dbReference>
<keyword evidence="4" id="KW-0238">DNA-binding</keyword>
<comment type="similarity">
    <text evidence="1">Belongs to the sigma-70 factor family. ECF subfamily.</text>
</comment>
<proteinExistence type="inferred from homology"/>
<dbReference type="Gene3D" id="1.10.10.10">
    <property type="entry name" value="Winged helix-like DNA-binding domain superfamily/Winged helix DNA-binding domain"/>
    <property type="match status" value="1"/>
</dbReference>
<dbReference type="SUPFAM" id="SSF88659">
    <property type="entry name" value="Sigma3 and sigma4 domains of RNA polymerase sigma factors"/>
    <property type="match status" value="1"/>
</dbReference>
<dbReference type="InterPro" id="IPR007627">
    <property type="entry name" value="RNA_pol_sigma70_r2"/>
</dbReference>
<dbReference type="InterPro" id="IPR013249">
    <property type="entry name" value="RNA_pol_sigma70_r4_t2"/>
</dbReference>
<dbReference type="SUPFAM" id="SSF88946">
    <property type="entry name" value="Sigma2 domain of RNA polymerase sigma factors"/>
    <property type="match status" value="1"/>
</dbReference>
<dbReference type="CDD" id="cd06171">
    <property type="entry name" value="Sigma70_r4"/>
    <property type="match status" value="1"/>
</dbReference>
<feature type="domain" description="RNA polymerase sigma-70 region 2" evidence="6">
    <location>
        <begin position="28"/>
        <end position="94"/>
    </location>
</feature>
<keyword evidence="2" id="KW-0805">Transcription regulation</keyword>
<evidence type="ECO:0000256" key="5">
    <source>
        <dbReference type="ARBA" id="ARBA00023163"/>
    </source>
</evidence>
<keyword evidence="3" id="KW-0731">Sigma factor</keyword>
<protein>
    <submittedName>
        <fullName evidence="8">Uncharacterized protein</fullName>
    </submittedName>
</protein>
<dbReference type="InterPro" id="IPR014284">
    <property type="entry name" value="RNA_pol_sigma-70_dom"/>
</dbReference>
<evidence type="ECO:0000313" key="8">
    <source>
        <dbReference type="EMBL" id="VAW37564.1"/>
    </source>
</evidence>
<evidence type="ECO:0000256" key="4">
    <source>
        <dbReference type="ARBA" id="ARBA00023125"/>
    </source>
</evidence>
<evidence type="ECO:0000256" key="3">
    <source>
        <dbReference type="ARBA" id="ARBA00023082"/>
    </source>
</evidence>
<dbReference type="Gene3D" id="1.10.1740.10">
    <property type="match status" value="1"/>
</dbReference>
<dbReference type="Pfam" id="PF08281">
    <property type="entry name" value="Sigma70_r4_2"/>
    <property type="match status" value="1"/>
</dbReference>
<evidence type="ECO:0000259" key="7">
    <source>
        <dbReference type="Pfam" id="PF08281"/>
    </source>
</evidence>
<organism evidence="8">
    <name type="scientific">hydrothermal vent metagenome</name>
    <dbReference type="NCBI Taxonomy" id="652676"/>
    <lineage>
        <taxon>unclassified sequences</taxon>
        <taxon>metagenomes</taxon>
        <taxon>ecological metagenomes</taxon>
    </lineage>
</organism>
<dbReference type="InterPro" id="IPR013325">
    <property type="entry name" value="RNA_pol_sigma_r2"/>
</dbReference>